<dbReference type="SUPFAM" id="SSF53098">
    <property type="entry name" value="Ribonuclease H-like"/>
    <property type="match status" value="1"/>
</dbReference>
<dbReference type="Proteomes" id="UP000235388">
    <property type="component" value="Unassembled WGS sequence"/>
</dbReference>
<evidence type="ECO:0000256" key="4">
    <source>
        <dbReference type="ARBA" id="ARBA00022723"/>
    </source>
</evidence>
<sequence length="649" mass="71814">MIAKHAALGLPDSLPAGDIVCPSCMISKSVNKNTLTSNQRSFEPMDAWNDDLIGPFETPALGGGLYVLSMRDIGSGYAEIKILTKKSKALDSLKDTITRLETFTKRRVKILRSDNGGEFDSKVLAAFLASKGIIAERSIAYHHYQNGCIKQFNRTLQDMGRTLLVNSTLPKLYWALAILSIASPNWPAATSPLTRRYERAHLGYAVYYLPNSKGWGFWVPSINDFVKSAVATFPDYPSIILPQESFGLVNVCNLHLGRFKDELTLQRQDHLVDQLIDSVPEVSEARVPSTFKQVLRSADKDHWLKAVQEEITNLTRLQVWEVRPVPAGKRLLKSKWVFTIKTDSAGVPTRYKARYVAKGFDQVKGEQFDTTFAPTATFVSMRIVLAVAAAKNWPVHTFDFVAAYLNSPIDEEVWVAPPEGLQVKPGDGCLLKKALYGTKQAGRCWWQHLSKTLTALGYASSQYDASFYILHAAKGNTTIWIHVDNGIVTGSSVAGLKALEKALSDSIKIKWSAGLTDIVGLRVERMTDGFKIHQPKLVSSILTEQWDVVSHATTPLPNTALPTTSTSPEAIKPTKFLSIVGSLSYVSSGSRPDITFAVNFLARFSKCPDTTHWKALNHLINYLAATKNKCLHIVPRPDSPRLACFTDAN</sequence>
<accession>A0A2N5U0H8</accession>
<reference evidence="17 18" key="1">
    <citation type="submission" date="2017-11" db="EMBL/GenBank/DDBJ databases">
        <title>De novo assembly and phasing of dikaryotic genomes from two isolates of Puccinia coronata f. sp. avenae, the causal agent of oat crown rust.</title>
        <authorList>
            <person name="Miller M.E."/>
            <person name="Zhang Y."/>
            <person name="Omidvar V."/>
            <person name="Sperschneider J."/>
            <person name="Schwessinger B."/>
            <person name="Raley C."/>
            <person name="Palmer J.M."/>
            <person name="Garnica D."/>
            <person name="Upadhyaya N."/>
            <person name="Rathjen J."/>
            <person name="Taylor J.M."/>
            <person name="Park R.F."/>
            <person name="Dodds P.N."/>
            <person name="Hirsch C.D."/>
            <person name="Kianian S.F."/>
            <person name="Figueroa M."/>
        </authorList>
    </citation>
    <scope>NUCLEOTIDE SEQUENCE [LARGE SCALE GENOMIC DNA]</scope>
    <source>
        <strain evidence="17">12NC29</strain>
    </source>
</reference>
<dbReference type="InterPro" id="IPR001584">
    <property type="entry name" value="Integrase_cat-core"/>
</dbReference>
<evidence type="ECO:0000256" key="5">
    <source>
        <dbReference type="ARBA" id="ARBA00022759"/>
    </source>
</evidence>
<evidence type="ECO:0000256" key="9">
    <source>
        <dbReference type="ARBA" id="ARBA00022908"/>
    </source>
</evidence>
<keyword evidence="10" id="KW-0695">RNA-directed DNA polymerase</keyword>
<evidence type="ECO:0000256" key="10">
    <source>
        <dbReference type="ARBA" id="ARBA00022918"/>
    </source>
</evidence>
<keyword evidence="6" id="KW-0378">Hydrolase</keyword>
<dbReference type="PANTHER" id="PTHR42648">
    <property type="entry name" value="TRANSPOSASE, PUTATIVE-RELATED"/>
    <property type="match status" value="1"/>
</dbReference>
<keyword evidence="2" id="KW-0548">Nucleotidyltransferase</keyword>
<keyword evidence="13" id="KW-0511">Multifunctional enzyme</keyword>
<keyword evidence="9" id="KW-0229">DNA integration</keyword>
<comment type="catalytic activity">
    <reaction evidence="14">
        <text>DNA(n) + a 2'-deoxyribonucleoside 5'-triphosphate = DNA(n+1) + diphosphate</text>
        <dbReference type="Rhea" id="RHEA:22508"/>
        <dbReference type="Rhea" id="RHEA-COMP:17339"/>
        <dbReference type="Rhea" id="RHEA-COMP:17340"/>
        <dbReference type="ChEBI" id="CHEBI:33019"/>
        <dbReference type="ChEBI" id="CHEBI:61560"/>
        <dbReference type="ChEBI" id="CHEBI:173112"/>
        <dbReference type="EC" id="2.7.7.49"/>
    </reaction>
</comment>
<dbReference type="PROSITE" id="PS50994">
    <property type="entry name" value="INTEGRASE"/>
    <property type="match status" value="1"/>
</dbReference>
<evidence type="ECO:0000256" key="13">
    <source>
        <dbReference type="ARBA" id="ARBA00023268"/>
    </source>
</evidence>
<keyword evidence="11" id="KW-0808">Transferase</keyword>
<feature type="domain" description="Integrase catalytic" evidence="16">
    <location>
        <begin position="40"/>
        <end position="159"/>
    </location>
</feature>
<dbReference type="GO" id="GO:0005634">
    <property type="term" value="C:nucleus"/>
    <property type="evidence" value="ECO:0007669"/>
    <property type="project" value="UniProtKB-ARBA"/>
</dbReference>
<keyword evidence="5" id="KW-0255">Endonuclease</keyword>
<evidence type="ECO:0000256" key="3">
    <source>
        <dbReference type="ARBA" id="ARBA00022722"/>
    </source>
</evidence>
<evidence type="ECO:0000259" key="16">
    <source>
        <dbReference type="PROSITE" id="PS50994"/>
    </source>
</evidence>
<dbReference type="GO" id="GO:0015074">
    <property type="term" value="P:DNA integration"/>
    <property type="evidence" value="ECO:0007669"/>
    <property type="project" value="UniProtKB-KW"/>
</dbReference>
<dbReference type="GO" id="GO:0032196">
    <property type="term" value="P:transposition"/>
    <property type="evidence" value="ECO:0007669"/>
    <property type="project" value="UniProtKB-KW"/>
</dbReference>
<dbReference type="STRING" id="200324.A0A2N5U0H8"/>
<dbReference type="GO" id="GO:0003723">
    <property type="term" value="F:RNA binding"/>
    <property type="evidence" value="ECO:0007669"/>
    <property type="project" value="UniProtKB-KW"/>
</dbReference>
<evidence type="ECO:0000256" key="11">
    <source>
        <dbReference type="ARBA" id="ARBA00022932"/>
    </source>
</evidence>
<comment type="caution">
    <text evidence="17">The sequence shown here is derived from an EMBL/GenBank/DDBJ whole genome shotgun (WGS) entry which is preliminary data.</text>
</comment>
<evidence type="ECO:0000256" key="6">
    <source>
        <dbReference type="ARBA" id="ARBA00022801"/>
    </source>
</evidence>
<dbReference type="Pfam" id="PF07727">
    <property type="entry name" value="RVT_2"/>
    <property type="match status" value="1"/>
</dbReference>
<keyword evidence="7" id="KW-0460">Magnesium</keyword>
<dbReference type="GO" id="GO:0046872">
    <property type="term" value="F:metal ion binding"/>
    <property type="evidence" value="ECO:0007669"/>
    <property type="project" value="UniProtKB-KW"/>
</dbReference>
<dbReference type="Gene3D" id="3.30.420.10">
    <property type="entry name" value="Ribonuclease H-like superfamily/Ribonuclease H"/>
    <property type="match status" value="1"/>
</dbReference>
<dbReference type="InterPro" id="IPR012337">
    <property type="entry name" value="RNaseH-like_sf"/>
</dbReference>
<dbReference type="EMBL" id="PGCJ01000354">
    <property type="protein sequence ID" value="PLW31227.1"/>
    <property type="molecule type" value="Genomic_DNA"/>
</dbReference>
<gene>
    <name evidence="17" type="ORF">PCANC_23124</name>
</gene>
<keyword evidence="11" id="KW-0239">DNA-directed DNA polymerase</keyword>
<keyword evidence="3" id="KW-0540">Nuclease</keyword>
<dbReference type="InterPro" id="IPR043502">
    <property type="entry name" value="DNA/RNA_pol_sf"/>
</dbReference>
<dbReference type="InterPro" id="IPR039537">
    <property type="entry name" value="Retrotran_Ty1/copia-like"/>
</dbReference>
<dbReference type="GO" id="GO:0003887">
    <property type="term" value="F:DNA-directed DNA polymerase activity"/>
    <property type="evidence" value="ECO:0007669"/>
    <property type="project" value="UniProtKB-KW"/>
</dbReference>
<dbReference type="GO" id="GO:0004519">
    <property type="term" value="F:endonuclease activity"/>
    <property type="evidence" value="ECO:0007669"/>
    <property type="project" value="UniProtKB-KW"/>
</dbReference>
<evidence type="ECO:0000313" key="18">
    <source>
        <dbReference type="Proteomes" id="UP000235388"/>
    </source>
</evidence>
<dbReference type="PANTHER" id="PTHR42648:SF11">
    <property type="entry name" value="TRANSPOSON TY4-P GAG-POL POLYPROTEIN"/>
    <property type="match status" value="1"/>
</dbReference>
<keyword evidence="18" id="KW-1185">Reference proteome</keyword>
<dbReference type="GO" id="GO:0006310">
    <property type="term" value="P:DNA recombination"/>
    <property type="evidence" value="ECO:0007669"/>
    <property type="project" value="UniProtKB-KW"/>
</dbReference>
<name>A0A2N5U0H8_9BASI</name>
<evidence type="ECO:0000256" key="7">
    <source>
        <dbReference type="ARBA" id="ARBA00022842"/>
    </source>
</evidence>
<evidence type="ECO:0000256" key="14">
    <source>
        <dbReference type="ARBA" id="ARBA00048173"/>
    </source>
</evidence>
<evidence type="ECO:0000313" key="17">
    <source>
        <dbReference type="EMBL" id="PLW31227.1"/>
    </source>
</evidence>
<protein>
    <recommendedName>
        <fullName evidence="16">Integrase catalytic domain-containing protein</fullName>
    </recommendedName>
</protein>
<evidence type="ECO:0000256" key="2">
    <source>
        <dbReference type="ARBA" id="ARBA00022695"/>
    </source>
</evidence>
<keyword evidence="12" id="KW-0233">DNA recombination</keyword>
<evidence type="ECO:0000256" key="8">
    <source>
        <dbReference type="ARBA" id="ARBA00022884"/>
    </source>
</evidence>
<keyword evidence="4" id="KW-0479">Metal-binding</keyword>
<keyword evidence="8" id="KW-0694">RNA-binding</keyword>
<evidence type="ECO:0000256" key="15">
    <source>
        <dbReference type="ARBA" id="ARBA00049244"/>
    </source>
</evidence>
<evidence type="ECO:0000256" key="1">
    <source>
        <dbReference type="ARBA" id="ARBA00022578"/>
    </source>
</evidence>
<dbReference type="InterPro" id="IPR013103">
    <property type="entry name" value="RVT_2"/>
</dbReference>
<dbReference type="GO" id="GO:0016787">
    <property type="term" value="F:hydrolase activity"/>
    <property type="evidence" value="ECO:0007669"/>
    <property type="project" value="UniProtKB-KW"/>
</dbReference>
<keyword evidence="1" id="KW-0815">Transposition</keyword>
<evidence type="ECO:0000256" key="12">
    <source>
        <dbReference type="ARBA" id="ARBA00023172"/>
    </source>
</evidence>
<comment type="catalytic activity">
    <reaction evidence="15">
        <text>DNA(n) + a 2'-deoxyribonucleoside 5'-triphosphate = DNA(n+1) + diphosphate</text>
        <dbReference type="Rhea" id="RHEA:22508"/>
        <dbReference type="Rhea" id="RHEA-COMP:17339"/>
        <dbReference type="Rhea" id="RHEA-COMP:17340"/>
        <dbReference type="ChEBI" id="CHEBI:33019"/>
        <dbReference type="ChEBI" id="CHEBI:61560"/>
        <dbReference type="ChEBI" id="CHEBI:173112"/>
        <dbReference type="EC" id="2.7.7.7"/>
    </reaction>
</comment>
<proteinExistence type="predicted"/>
<dbReference type="OrthoDB" id="2796844at2759"/>
<organism evidence="17 18">
    <name type="scientific">Puccinia coronata f. sp. avenae</name>
    <dbReference type="NCBI Taxonomy" id="200324"/>
    <lineage>
        <taxon>Eukaryota</taxon>
        <taxon>Fungi</taxon>
        <taxon>Dikarya</taxon>
        <taxon>Basidiomycota</taxon>
        <taxon>Pucciniomycotina</taxon>
        <taxon>Pucciniomycetes</taxon>
        <taxon>Pucciniales</taxon>
        <taxon>Pucciniaceae</taxon>
        <taxon>Puccinia</taxon>
    </lineage>
</organism>
<dbReference type="GO" id="GO:0003964">
    <property type="term" value="F:RNA-directed DNA polymerase activity"/>
    <property type="evidence" value="ECO:0007669"/>
    <property type="project" value="UniProtKB-KW"/>
</dbReference>
<dbReference type="SUPFAM" id="SSF56672">
    <property type="entry name" value="DNA/RNA polymerases"/>
    <property type="match status" value="1"/>
</dbReference>
<dbReference type="AlphaFoldDB" id="A0A2N5U0H8"/>
<dbReference type="InterPro" id="IPR036397">
    <property type="entry name" value="RNaseH_sf"/>
</dbReference>